<dbReference type="PANTHER" id="PTHR33525">
    <property type="match status" value="1"/>
</dbReference>
<dbReference type="Gene3D" id="1.10.3210.10">
    <property type="entry name" value="Hypothetical protein af1432"/>
    <property type="match status" value="1"/>
</dbReference>
<organism evidence="2 3">
    <name type="scientific">Saccharobesus litoralis</name>
    <dbReference type="NCBI Taxonomy" id="2172099"/>
    <lineage>
        <taxon>Bacteria</taxon>
        <taxon>Pseudomonadati</taxon>
        <taxon>Pseudomonadota</taxon>
        <taxon>Gammaproteobacteria</taxon>
        <taxon>Alteromonadales</taxon>
        <taxon>Alteromonadaceae</taxon>
        <taxon>Saccharobesus</taxon>
    </lineage>
</organism>
<sequence>MAITVTVAEKKILQNVDIPPRPEALLKVSEEARKPEPDVSVIAHAIAGDISISAAVLQVVNSAAFRRVREIESIEQAVMILGLRRILPIVKAVALKSSMKQDPILDEFWDDANKIAQACAIVAAQLEKPQLADNAYMLGLFHAAAVPVMVQNYPEYKEVLHQAEEEGWDYHILQLERDKFGTTHTTIGALLGQKWKLAKDLVEVIYYQHDTSGIFSSTELSKVGLWMLAILKIARHVVYMDRADTAEWDTVQDPILEFLDLEDADLEYIFDQVSKKLS</sequence>
<dbReference type="InterPro" id="IPR052340">
    <property type="entry name" value="RNase_Y/CdgJ"/>
</dbReference>
<protein>
    <submittedName>
        <fullName evidence="2">Histidine kinase</fullName>
    </submittedName>
</protein>
<feature type="domain" description="HDOD" evidence="1">
    <location>
        <begin position="18"/>
        <end position="211"/>
    </location>
</feature>
<evidence type="ECO:0000313" key="2">
    <source>
        <dbReference type="EMBL" id="AWB65340.1"/>
    </source>
</evidence>
<reference evidence="2 3" key="1">
    <citation type="submission" date="2018-01" db="EMBL/GenBank/DDBJ databases">
        <title>Genome sequence of a Cantenovulum-like bacteria.</title>
        <authorList>
            <person name="Tan W.R."/>
            <person name="Lau N.-S."/>
            <person name="Go F."/>
            <person name="Amirul A.-A.A."/>
        </authorList>
    </citation>
    <scope>NUCLEOTIDE SEQUENCE [LARGE SCALE GENOMIC DNA]</scope>
    <source>
        <strain evidence="2 3">CCB-QB4</strain>
    </source>
</reference>
<dbReference type="GO" id="GO:0016301">
    <property type="term" value="F:kinase activity"/>
    <property type="evidence" value="ECO:0007669"/>
    <property type="project" value="UniProtKB-KW"/>
</dbReference>
<gene>
    <name evidence="2" type="ORF">C2869_02290</name>
</gene>
<dbReference type="OrthoDB" id="9784953at2"/>
<name>A0A2S0VML5_9ALTE</name>
<dbReference type="Pfam" id="PF08668">
    <property type="entry name" value="HDOD"/>
    <property type="match status" value="1"/>
</dbReference>
<keyword evidence="2" id="KW-0418">Kinase</keyword>
<keyword evidence="2" id="KW-0808">Transferase</keyword>
<evidence type="ECO:0000259" key="1">
    <source>
        <dbReference type="PROSITE" id="PS51833"/>
    </source>
</evidence>
<accession>A0A2S0VML5</accession>
<dbReference type="RefSeq" id="WP_108601417.1">
    <property type="nucleotide sequence ID" value="NZ_CP026604.1"/>
</dbReference>
<dbReference type="KEGG" id="cate:C2869_02290"/>
<keyword evidence="3" id="KW-1185">Reference proteome</keyword>
<dbReference type="AlphaFoldDB" id="A0A2S0VML5"/>
<dbReference type="Proteomes" id="UP000244441">
    <property type="component" value="Chromosome"/>
</dbReference>
<dbReference type="InterPro" id="IPR013976">
    <property type="entry name" value="HDOD"/>
</dbReference>
<dbReference type="PANTHER" id="PTHR33525:SF6">
    <property type="entry name" value="HDOD DOMAIN-CONTAINING PROTEIN"/>
    <property type="match status" value="1"/>
</dbReference>
<evidence type="ECO:0000313" key="3">
    <source>
        <dbReference type="Proteomes" id="UP000244441"/>
    </source>
</evidence>
<proteinExistence type="predicted"/>
<dbReference type="SUPFAM" id="SSF109604">
    <property type="entry name" value="HD-domain/PDEase-like"/>
    <property type="match status" value="1"/>
</dbReference>
<dbReference type="EMBL" id="CP026604">
    <property type="protein sequence ID" value="AWB65340.1"/>
    <property type="molecule type" value="Genomic_DNA"/>
</dbReference>
<dbReference type="PROSITE" id="PS51833">
    <property type="entry name" value="HDOD"/>
    <property type="match status" value="1"/>
</dbReference>